<feature type="compositionally biased region" description="Polar residues" evidence="1">
    <location>
        <begin position="865"/>
        <end position="877"/>
    </location>
</feature>
<sequence length="927" mass="102982">MASRARGVNAAHTAGIFADMTLDGPEIGTLVAVVDRAKNLPNRKTMGKQDPYCAMRLGKEAKKTDTDKRGGQTPRWDQELRFTVHESPDYYKLKCSVFNDDKKTDLIGEAWLDLHDIIVPGGGQSDEWRQLNFKGKYAGDIRIELTYYDTRPKPETAVETKRQRDKTHPSVNDTTGGAAGPRQLGPREIRRRPLPAGPGGHSSPGPGVSVSELWASEDQYETSVDHGYSNSNPPPRPPKQKYIPETPDDVGYELNPRFGPDSYEPQYDSGPLYHQRQPSNDFHHTYEPSIAPYPEPDVFAEDPYQRRPLPTQPRQPQPLPGLAHSSFSAPQSPYDPVDNHSYPSSPPLQLTPQATPPTAASPQHWNGRASTSPIKYTAYRDSPLRQSVSHTDVPQSMLGFSDPRFDELDEPPPPPPAHRGQISRAPMVTPQFEEPQRHPSSEASAPAPFRGSHGQPTPRTPDKYSLIEEKSPLQKLEHDYDPFQKTPPPVREPQRRLPASEPSGKSPSPDHDRYPLFPTERRKSSTNDLHQHRPRSSADETVSHEQFQKHNSMADWHQESPRDDFRRSTGYAPPQRAQTFDNFDLYDDRHVRRSDPIVVRPRAISPNPNHSIPRKSITPTPTTPDDQKHMSSNPYGPDSYDFLNPGTSPTVGDGAYKSSESLQEAARQKEVDKLRDQGPIIGNDGRVIDPSDHLPSDTWAPEPERKQRKPEHVIKIRTREEARMHRGGGTSPASARPHSIAVSPYQSSTHASASSSYQNSPAAAAPISPQIESPGGRNRLKKPMPQRPLPTEPYKHPQSSPAVPTLPSIEPRPELSSQRYAIHSSPAGNLPQRPAFSEYQLPSAKNFSPRGSTGPAPTREYRSDYMQQTPARPTSGRQPPFETTDYGGGSPFGAESPLALELSSIDIGPSRIGGRTTLRPQKAYGAY</sequence>
<comment type="caution">
    <text evidence="3">The sequence shown here is derived from an EMBL/GenBank/DDBJ whole genome shotgun (WGS) entry which is preliminary data.</text>
</comment>
<organism evidence="3 4">
    <name type="scientific">Cladophialophora chaetospira</name>
    <dbReference type="NCBI Taxonomy" id="386627"/>
    <lineage>
        <taxon>Eukaryota</taxon>
        <taxon>Fungi</taxon>
        <taxon>Dikarya</taxon>
        <taxon>Ascomycota</taxon>
        <taxon>Pezizomycotina</taxon>
        <taxon>Eurotiomycetes</taxon>
        <taxon>Chaetothyriomycetidae</taxon>
        <taxon>Chaetothyriales</taxon>
        <taxon>Herpotrichiellaceae</taxon>
        <taxon>Cladophialophora</taxon>
    </lineage>
</organism>
<feature type="compositionally biased region" description="Basic and acidic residues" evidence="1">
    <location>
        <begin position="556"/>
        <end position="567"/>
    </location>
</feature>
<dbReference type="CDD" id="cd08681">
    <property type="entry name" value="C2_fungal_Inn1p-like"/>
    <property type="match status" value="1"/>
</dbReference>
<dbReference type="SUPFAM" id="SSF49562">
    <property type="entry name" value="C2 domain (Calcium/lipid-binding domain, CaLB)"/>
    <property type="match status" value="1"/>
</dbReference>
<evidence type="ECO:0000313" key="3">
    <source>
        <dbReference type="EMBL" id="KAJ9603919.1"/>
    </source>
</evidence>
<dbReference type="Proteomes" id="UP001172673">
    <property type="component" value="Unassembled WGS sequence"/>
</dbReference>
<feature type="compositionally biased region" description="Basic and acidic residues" evidence="1">
    <location>
        <begin position="154"/>
        <end position="168"/>
    </location>
</feature>
<dbReference type="SMART" id="SM00239">
    <property type="entry name" value="C2"/>
    <property type="match status" value="1"/>
</dbReference>
<feature type="compositionally biased region" description="Low complexity" evidence="1">
    <location>
        <begin position="347"/>
        <end position="363"/>
    </location>
</feature>
<accession>A0AA39CD55</accession>
<dbReference type="PANTHER" id="PTHR47052">
    <property type="entry name" value="CONSERVED SERINE PROLINE-RICH PROTEIN (AFU_ORTHOLOGUE AFUA_2G01790)"/>
    <property type="match status" value="1"/>
</dbReference>
<feature type="compositionally biased region" description="Basic and acidic residues" evidence="1">
    <location>
        <begin position="686"/>
        <end position="695"/>
    </location>
</feature>
<feature type="compositionally biased region" description="Low complexity" evidence="1">
    <location>
        <begin position="743"/>
        <end position="774"/>
    </location>
</feature>
<proteinExistence type="predicted"/>
<feature type="compositionally biased region" description="Basic and acidic residues" evidence="1">
    <location>
        <begin position="508"/>
        <end position="548"/>
    </location>
</feature>
<gene>
    <name evidence="3" type="ORF">H2200_011441</name>
</gene>
<feature type="compositionally biased region" description="Pro residues" evidence="1">
    <location>
        <begin position="310"/>
        <end position="319"/>
    </location>
</feature>
<dbReference type="EMBL" id="JAPDRK010000020">
    <property type="protein sequence ID" value="KAJ9603919.1"/>
    <property type="molecule type" value="Genomic_DNA"/>
</dbReference>
<dbReference type="AlphaFoldDB" id="A0AA39CD55"/>
<name>A0AA39CD55_9EURO</name>
<keyword evidence="4" id="KW-1185">Reference proteome</keyword>
<protein>
    <recommendedName>
        <fullName evidence="2">C2 domain-containing protein</fullName>
    </recommendedName>
</protein>
<evidence type="ECO:0000259" key="2">
    <source>
        <dbReference type="PROSITE" id="PS50004"/>
    </source>
</evidence>
<feature type="compositionally biased region" description="Basic and acidic residues" evidence="1">
    <location>
        <begin position="586"/>
        <end position="595"/>
    </location>
</feature>
<feature type="compositionally biased region" description="Basic and acidic residues" evidence="1">
    <location>
        <begin position="460"/>
        <end position="482"/>
    </location>
</feature>
<evidence type="ECO:0000313" key="4">
    <source>
        <dbReference type="Proteomes" id="UP001172673"/>
    </source>
</evidence>
<dbReference type="InterPro" id="IPR000008">
    <property type="entry name" value="C2_dom"/>
</dbReference>
<dbReference type="InterPro" id="IPR052981">
    <property type="entry name" value="Ingression_C2_domain"/>
</dbReference>
<reference evidence="3" key="1">
    <citation type="submission" date="2022-10" db="EMBL/GenBank/DDBJ databases">
        <title>Culturing micro-colonial fungi from biological soil crusts in the Mojave desert and describing Neophaeococcomyces mojavensis, and introducing the new genera and species Taxawa tesnikishii.</title>
        <authorList>
            <person name="Kurbessoian T."/>
            <person name="Stajich J.E."/>
        </authorList>
    </citation>
    <scope>NUCLEOTIDE SEQUENCE</scope>
    <source>
        <strain evidence="3">TK_41</strain>
    </source>
</reference>
<dbReference type="PANTHER" id="PTHR47052:SF3">
    <property type="entry name" value="INGRESSION PROTEIN 1"/>
    <property type="match status" value="1"/>
</dbReference>
<dbReference type="Pfam" id="PF00168">
    <property type="entry name" value="C2"/>
    <property type="match status" value="1"/>
</dbReference>
<dbReference type="InterPro" id="IPR037791">
    <property type="entry name" value="C2_fungal_Inn1"/>
</dbReference>
<feature type="compositionally biased region" description="Polar residues" evidence="1">
    <location>
        <begin position="384"/>
        <end position="394"/>
    </location>
</feature>
<feature type="domain" description="C2" evidence="2">
    <location>
        <begin position="10"/>
        <end position="129"/>
    </location>
</feature>
<dbReference type="PROSITE" id="PS50004">
    <property type="entry name" value="C2"/>
    <property type="match status" value="1"/>
</dbReference>
<feature type="compositionally biased region" description="Polar residues" evidence="1">
    <location>
        <begin position="617"/>
        <end position="634"/>
    </location>
</feature>
<dbReference type="Gene3D" id="2.60.40.150">
    <property type="entry name" value="C2 domain"/>
    <property type="match status" value="1"/>
</dbReference>
<evidence type="ECO:0000256" key="1">
    <source>
        <dbReference type="SAM" id="MobiDB-lite"/>
    </source>
</evidence>
<feature type="compositionally biased region" description="Basic and acidic residues" evidence="1">
    <location>
        <begin position="666"/>
        <end position="676"/>
    </location>
</feature>
<feature type="region of interest" description="Disordered" evidence="1">
    <location>
        <begin position="154"/>
        <end position="927"/>
    </location>
</feature>
<dbReference type="InterPro" id="IPR035892">
    <property type="entry name" value="C2_domain_sf"/>
</dbReference>
<feature type="compositionally biased region" description="Basic and acidic residues" evidence="1">
    <location>
        <begin position="702"/>
        <end position="724"/>
    </location>
</feature>